<keyword evidence="3" id="KW-1185">Reference proteome</keyword>
<accession>A0AAN6WU16</accession>
<evidence type="ECO:0000313" key="3">
    <source>
        <dbReference type="Proteomes" id="UP001302126"/>
    </source>
</evidence>
<name>A0AAN6WU16_9PEZI</name>
<dbReference type="EMBL" id="MU864389">
    <property type="protein sequence ID" value="KAK4188373.1"/>
    <property type="molecule type" value="Genomic_DNA"/>
</dbReference>
<reference evidence="2" key="1">
    <citation type="journal article" date="2023" name="Mol. Phylogenet. Evol.">
        <title>Genome-scale phylogeny and comparative genomics of the fungal order Sordariales.</title>
        <authorList>
            <person name="Hensen N."/>
            <person name="Bonometti L."/>
            <person name="Westerberg I."/>
            <person name="Brannstrom I.O."/>
            <person name="Guillou S."/>
            <person name="Cros-Aarteil S."/>
            <person name="Calhoun S."/>
            <person name="Haridas S."/>
            <person name="Kuo A."/>
            <person name="Mondo S."/>
            <person name="Pangilinan J."/>
            <person name="Riley R."/>
            <person name="LaButti K."/>
            <person name="Andreopoulos B."/>
            <person name="Lipzen A."/>
            <person name="Chen C."/>
            <person name="Yan M."/>
            <person name="Daum C."/>
            <person name="Ng V."/>
            <person name="Clum A."/>
            <person name="Steindorff A."/>
            <person name="Ohm R.A."/>
            <person name="Martin F."/>
            <person name="Silar P."/>
            <person name="Natvig D.O."/>
            <person name="Lalanne C."/>
            <person name="Gautier V."/>
            <person name="Ament-Velasquez S.L."/>
            <person name="Kruys A."/>
            <person name="Hutchinson M.I."/>
            <person name="Powell A.J."/>
            <person name="Barry K."/>
            <person name="Miller A.N."/>
            <person name="Grigoriev I.V."/>
            <person name="Debuchy R."/>
            <person name="Gladieux P."/>
            <person name="Hiltunen Thoren M."/>
            <person name="Johannesson H."/>
        </authorList>
    </citation>
    <scope>NUCLEOTIDE SEQUENCE</scope>
    <source>
        <strain evidence="2">PSN309</strain>
    </source>
</reference>
<evidence type="ECO:0000313" key="2">
    <source>
        <dbReference type="EMBL" id="KAK4188373.1"/>
    </source>
</evidence>
<organism evidence="2 3">
    <name type="scientific">Podospora australis</name>
    <dbReference type="NCBI Taxonomy" id="1536484"/>
    <lineage>
        <taxon>Eukaryota</taxon>
        <taxon>Fungi</taxon>
        <taxon>Dikarya</taxon>
        <taxon>Ascomycota</taxon>
        <taxon>Pezizomycotina</taxon>
        <taxon>Sordariomycetes</taxon>
        <taxon>Sordariomycetidae</taxon>
        <taxon>Sordariales</taxon>
        <taxon>Podosporaceae</taxon>
        <taxon>Podospora</taxon>
    </lineage>
</organism>
<gene>
    <name evidence="2" type="ORF">QBC35DRAFT_496566</name>
</gene>
<reference evidence="2" key="2">
    <citation type="submission" date="2023-05" db="EMBL/GenBank/DDBJ databases">
        <authorList>
            <consortium name="Lawrence Berkeley National Laboratory"/>
            <person name="Steindorff A."/>
            <person name="Hensen N."/>
            <person name="Bonometti L."/>
            <person name="Westerberg I."/>
            <person name="Brannstrom I.O."/>
            <person name="Guillou S."/>
            <person name="Cros-Aarteil S."/>
            <person name="Calhoun S."/>
            <person name="Haridas S."/>
            <person name="Kuo A."/>
            <person name="Mondo S."/>
            <person name="Pangilinan J."/>
            <person name="Riley R."/>
            <person name="Labutti K."/>
            <person name="Andreopoulos B."/>
            <person name="Lipzen A."/>
            <person name="Chen C."/>
            <person name="Yanf M."/>
            <person name="Daum C."/>
            <person name="Ng V."/>
            <person name="Clum A."/>
            <person name="Ohm R."/>
            <person name="Martin F."/>
            <person name="Silar P."/>
            <person name="Natvig D."/>
            <person name="Lalanne C."/>
            <person name="Gautier V."/>
            <person name="Ament-Velasquez S.L."/>
            <person name="Kruys A."/>
            <person name="Hutchinson M.I."/>
            <person name="Powell A.J."/>
            <person name="Barry K."/>
            <person name="Miller A.N."/>
            <person name="Grigoriev I.V."/>
            <person name="Debuchy R."/>
            <person name="Gladieux P."/>
            <person name="Thoren M.H."/>
            <person name="Johannesson H."/>
        </authorList>
    </citation>
    <scope>NUCLEOTIDE SEQUENCE</scope>
    <source>
        <strain evidence="2">PSN309</strain>
    </source>
</reference>
<comment type="caution">
    <text evidence="2">The sequence shown here is derived from an EMBL/GenBank/DDBJ whole genome shotgun (WGS) entry which is preliminary data.</text>
</comment>
<evidence type="ECO:0000256" key="1">
    <source>
        <dbReference type="SAM" id="MobiDB-lite"/>
    </source>
</evidence>
<dbReference type="AlphaFoldDB" id="A0AAN6WU16"/>
<protein>
    <recommendedName>
        <fullName evidence="4">MADS-box domain-containing protein</fullName>
    </recommendedName>
</protein>
<proteinExistence type="predicted"/>
<evidence type="ECO:0008006" key="4">
    <source>
        <dbReference type="Google" id="ProtNLM"/>
    </source>
</evidence>
<sequence>MATLPKLPAQATAAAKREAKRQATKVIKRRKTLIGKSHDFHKDCGFEVLLLLQKGRRSYAYTSPGMPFWPPIAEYLMQRLPFPTVYTATEQAIGPYRIEEKGTLEASDITAQNER</sequence>
<dbReference type="Proteomes" id="UP001302126">
    <property type="component" value="Unassembled WGS sequence"/>
</dbReference>
<feature type="region of interest" description="Disordered" evidence="1">
    <location>
        <begin position="1"/>
        <end position="21"/>
    </location>
</feature>